<feature type="domain" description="Mub B2-like" evidence="3">
    <location>
        <begin position="1150"/>
        <end position="1239"/>
    </location>
</feature>
<protein>
    <recommendedName>
        <fullName evidence="6">Gram-positive cocci surface proteins LPxTG domain-containing protein</fullName>
    </recommendedName>
</protein>
<dbReference type="RefSeq" id="WP_056956157.1">
    <property type="nucleotide sequence ID" value="NZ_AZFJ01000007.1"/>
</dbReference>
<feature type="domain" description="Mucin binding" evidence="2">
    <location>
        <begin position="1080"/>
        <end position="1144"/>
    </location>
</feature>
<dbReference type="Pfam" id="PF19258">
    <property type="entry name" value="KxYKxGKxW_sig"/>
    <property type="match status" value="1"/>
</dbReference>
<dbReference type="Pfam" id="PF17966">
    <property type="entry name" value="Muc_B2"/>
    <property type="match status" value="5"/>
</dbReference>
<feature type="domain" description="Mub B2-like" evidence="3">
    <location>
        <begin position="1311"/>
        <end position="1402"/>
    </location>
</feature>
<name>A0A0R1U5U3_9LACO</name>
<dbReference type="OrthoDB" id="2330187at2"/>
<dbReference type="Pfam" id="PF17965">
    <property type="entry name" value="MucBP_2"/>
    <property type="match status" value="1"/>
</dbReference>
<sequence>MTLRGETKVHYKMFKSGKKWVVAGIAVAAMVPMMMAPTVLAPLAPVRAASDGSTDKSATGLLNHYFANASWGADIMTTAVSDGAFVDATANGYGSVTIGSPNYVQAIDKAGLRLTIDGDTWTVGPRDSSKNVALNSVVNAVGLPSGSVLANPTDVGNMMSVLAYLEGVPLNSMNGGSGLTSGFPYTLISGGEMTMTNNVPFSGSAIGGYSAIAAGNVTLTNNNSAPTGNVLVTDGGKLTGTGALPDAVANGINKYQFTTDSIVGKEQALKSASTAIVNKIVGDNTAAVAATAGHSEIDLDFSKAKANDNTYVFTVDATQLGNRNNDFVFTNTNAYDGYSNVLINVTGGSGATMTVPAVRNTPAGVDQVVLASTDGTTLNLSNEQFKNTGANVTVIAPTSNVILSGSAPINGFVGAINGDGSGNGYVAQPTTNNYTVQFVDVNDNKKVVGTTTVSGNAGDSSTVTVPDGWALASGAFSTVTLTDTPATAIQVPVTQVKTATVTQTITSTAQKSATDTTPVTDNDQDANGNAITYPGKVADLPAAQTRTTTVQYTTEGTGDNTAVNVLSGTTGNVVFAAIEAQNVTGWLEDQSSVANTYLDENALISKLKTLDSENGSVSFDAQLIYYPSSTSVHKTLTFTDHVYFDYADDAEGDWDQLPADFDRTATVGYTETTDYNGTVTRSDFAVEDGDGLDNVTDAQIAGWTVAGYTNNADLGNFITDDGMVGLLEQSNGDTQSTNTLITYSAAEVALTVTYVDDADNGAVVGETTTLTGLTGSTGTYHATAPDKYVLAKTQSSAVDYTVTPDNSDNITVHLTHAITHTAATTTRTVNYTIEGQSSAKAPAGVTQTATWNVATDEVTGDAVYTPQSGYAVVQSPTIDGYTADGDVAAISLAVTTTAPASATTATVNYTANTETLTVHYVDDVTGAEVSTNTVAGNMDDTGTYTVVTPAHYALADGQSSSVTYTLTNDDTDDITVQLTHAVAHTTATTTRTINYVIVDGDQSKTPAATVQTVTWAVTTDEVTGTSYATAQNTYGAVTSPLVMGYTADGNVTAEVLAPTLTERLENTTTTVTYRADAASLTVHYVDDVTGEQVTSATLKGVTDGTGTYQVTVPAKYALADDQADSFGYTFAADNNDDVTVHLTHAIAYGTTTTTRTINYVVNGNADKNPASVTQTLTWSTATDEVTGAVVATPQGEYAAVKSPTVHGYTADGDVSAATVATMAATPVNAQDVTVTYSANPASLTVHYVDDVTGEQVTSATLTGVTDEPGTYKVQAPTHFVLADGQGAEVDYTFATDDNDDVTVHLTHAVVHTTTTTTRTINYVVTGHADKNPATVTQTLTWNVATDEVTGTAVATPQGGYAAVTSPTVHGYTANGNVTAYNVAATTDTPVNAHNVTVTYTANPATLTVHYVDDVTGEQVTSTTLVGVTDESGTYNVQTPAHYVLADGQVAEVDYTFGTTDADDVTVHLTHAIAHTTATTTRTINYVVDGNASKNPASVTQTLTWNVATDEVTGAVAATPQGEYAAVISPTVNGYTADGNVDAAIVTATNAMPVNAADVTVTYTANPAGLTVHYVDDVTGEQVTSATLTGVTD</sequence>
<evidence type="ECO:0000259" key="3">
    <source>
        <dbReference type="Pfam" id="PF17966"/>
    </source>
</evidence>
<reference evidence="4 5" key="1">
    <citation type="journal article" date="2015" name="Genome Announc.">
        <title>Expanding the biotechnology potential of lactobacilli through comparative genomics of 213 strains and associated genera.</title>
        <authorList>
            <person name="Sun Z."/>
            <person name="Harris H.M."/>
            <person name="McCann A."/>
            <person name="Guo C."/>
            <person name="Argimon S."/>
            <person name="Zhang W."/>
            <person name="Yang X."/>
            <person name="Jeffery I.B."/>
            <person name="Cooney J.C."/>
            <person name="Kagawa T.F."/>
            <person name="Liu W."/>
            <person name="Song Y."/>
            <person name="Salvetti E."/>
            <person name="Wrobel A."/>
            <person name="Rasinkangas P."/>
            <person name="Parkhill J."/>
            <person name="Rea M.C."/>
            <person name="O'Sullivan O."/>
            <person name="Ritari J."/>
            <person name="Douillard F.P."/>
            <person name="Paul Ross R."/>
            <person name="Yang R."/>
            <person name="Briner A.E."/>
            <person name="Felis G.E."/>
            <person name="de Vos W.M."/>
            <person name="Barrangou R."/>
            <person name="Klaenhammer T.R."/>
            <person name="Caufield P.W."/>
            <person name="Cui Y."/>
            <person name="Zhang H."/>
            <person name="O'Toole P.W."/>
        </authorList>
    </citation>
    <scope>NUCLEOTIDE SEQUENCE [LARGE SCALE GENOMIC DNA]</scope>
    <source>
        <strain evidence="4 5">DSM 15945</strain>
    </source>
</reference>
<evidence type="ECO:0000313" key="4">
    <source>
        <dbReference type="EMBL" id="KRL88116.1"/>
    </source>
</evidence>
<feature type="domain" description="Mub B2-like" evidence="3">
    <location>
        <begin position="821"/>
        <end position="912"/>
    </location>
</feature>
<evidence type="ECO:0000313" key="5">
    <source>
        <dbReference type="Proteomes" id="UP000051922"/>
    </source>
</evidence>
<dbReference type="InterPro" id="IPR022263">
    <property type="entry name" value="KxYKxGKxW"/>
</dbReference>
<organism evidence="4 5">
    <name type="scientific">Lacticaseibacillus pantheris DSM 15945 = JCM 12539 = NBRC 106106</name>
    <dbReference type="NCBI Taxonomy" id="1423783"/>
    <lineage>
        <taxon>Bacteria</taxon>
        <taxon>Bacillati</taxon>
        <taxon>Bacillota</taxon>
        <taxon>Bacilli</taxon>
        <taxon>Lactobacillales</taxon>
        <taxon>Lactobacillaceae</taxon>
        <taxon>Lacticaseibacillus</taxon>
    </lineage>
</organism>
<keyword evidence="5" id="KW-1185">Reference proteome</keyword>
<gene>
    <name evidence="4" type="ORF">FC50_GL000310</name>
</gene>
<evidence type="ECO:0000259" key="2">
    <source>
        <dbReference type="Pfam" id="PF17965"/>
    </source>
</evidence>
<feature type="domain" description="Mub B2-like" evidence="3">
    <location>
        <begin position="984"/>
        <end position="1076"/>
    </location>
</feature>
<proteinExistence type="predicted"/>
<keyword evidence="1" id="KW-0732">Signal</keyword>
<comment type="caution">
    <text evidence="4">The sequence shown here is derived from an EMBL/GenBank/DDBJ whole genome shotgun (WGS) entry which is preliminary data.</text>
</comment>
<dbReference type="Gene3D" id="2.60.40.4300">
    <property type="match status" value="5"/>
</dbReference>
<dbReference type="NCBIfam" id="TIGR03715">
    <property type="entry name" value="KxYKxGKxW"/>
    <property type="match status" value="1"/>
</dbReference>
<dbReference type="InterPro" id="IPR041558">
    <property type="entry name" value="MucBP_2"/>
</dbReference>
<evidence type="ECO:0008006" key="6">
    <source>
        <dbReference type="Google" id="ProtNLM"/>
    </source>
</evidence>
<dbReference type="Proteomes" id="UP000051922">
    <property type="component" value="Unassembled WGS sequence"/>
</dbReference>
<feature type="domain" description="Mub B2-like" evidence="3">
    <location>
        <begin position="1474"/>
        <end position="1565"/>
    </location>
</feature>
<dbReference type="EMBL" id="AZFJ01000007">
    <property type="protein sequence ID" value="KRL88116.1"/>
    <property type="molecule type" value="Genomic_DNA"/>
</dbReference>
<dbReference type="Gene3D" id="3.10.20.320">
    <property type="entry name" value="Putative peptidoglycan bound protein (lpxtg motif)"/>
    <property type="match status" value="5"/>
</dbReference>
<dbReference type="InterPro" id="IPR041495">
    <property type="entry name" value="Mub_B2"/>
</dbReference>
<dbReference type="PATRIC" id="fig|1423783.4.peg.321"/>
<accession>A0A0R1U5U3</accession>
<dbReference type="STRING" id="1423783.FC50_GL000310"/>
<evidence type="ECO:0000256" key="1">
    <source>
        <dbReference type="ARBA" id="ARBA00022729"/>
    </source>
</evidence>